<organism evidence="2 3">
    <name type="scientific">Durusdinium trenchii</name>
    <dbReference type="NCBI Taxonomy" id="1381693"/>
    <lineage>
        <taxon>Eukaryota</taxon>
        <taxon>Sar</taxon>
        <taxon>Alveolata</taxon>
        <taxon>Dinophyceae</taxon>
        <taxon>Suessiales</taxon>
        <taxon>Symbiodiniaceae</taxon>
        <taxon>Durusdinium</taxon>
    </lineage>
</organism>
<dbReference type="InterPro" id="IPR003409">
    <property type="entry name" value="MORN"/>
</dbReference>
<name>A0ABP0LKY2_9DINO</name>
<comment type="caution">
    <text evidence="2">The sequence shown here is derived from an EMBL/GenBank/DDBJ whole genome shotgun (WGS) entry which is preliminary data.</text>
</comment>
<evidence type="ECO:0000313" key="2">
    <source>
        <dbReference type="EMBL" id="CAK9039377.1"/>
    </source>
</evidence>
<sequence>MLCCDARPSPETEELFGAPSSGGYVTRKPHVVLSTKYQGFWLIVSKQIKAGLEKQLQGKKMEIEGKADDRWLLSFEENLDKAKATRGFLLQVQQGLKREKTFMQEAEEKLAGYIDVPKIGLYAVENIQFLPDCFQGALEKAQAQWATGIRREVEMASEVFEALPGQELPIKDGFITGKAKCIFPEGSIYVGDLERSRKHGRGHLAPGGGKEIWPDGSSYEGDFVHEKAQGRGLLRLVNGDVYEGEFAHDKRKGLYRFANGMRETGWSQWDEVIGLGVRRGRGYQKLQDGAVVKEVTEEEAKQLVKENGLPSLWWHGPPTILSESPLEEALAQRVAGAEKKRTPCFRRFAMFSCCHAAASPETEEVFAPSLLEGYASSKASKEVQSGYAAPAAFGFKDRTPGIPHVVLSTKFREHWTEVSKQVKTELEKLGVTVYNPNVDNEMMYGKDEGDARWLRTFQDNLKQEPTARRPTCRWRSRICQCGSESPGSPSTCWPATTSNISNELLITLTVRIGHMSSR</sequence>
<gene>
    <name evidence="2" type="ORF">CCMP2556_LOCUS21387</name>
</gene>
<keyword evidence="1" id="KW-0677">Repeat</keyword>
<reference evidence="2 3" key="1">
    <citation type="submission" date="2024-02" db="EMBL/GenBank/DDBJ databases">
        <authorList>
            <person name="Chen Y."/>
            <person name="Shah S."/>
            <person name="Dougan E. K."/>
            <person name="Thang M."/>
            <person name="Chan C."/>
        </authorList>
    </citation>
    <scope>NUCLEOTIDE SEQUENCE [LARGE SCALE GENOMIC DNA]</scope>
</reference>
<dbReference type="SMART" id="SM00698">
    <property type="entry name" value="MORN"/>
    <property type="match status" value="3"/>
</dbReference>
<evidence type="ECO:0008006" key="4">
    <source>
        <dbReference type="Google" id="ProtNLM"/>
    </source>
</evidence>
<proteinExistence type="predicted"/>
<dbReference type="PANTHER" id="PTHR23084">
    <property type="entry name" value="PHOSPHATIDYLINOSITOL-4-PHOSPHATE 5-KINASE RELATED"/>
    <property type="match status" value="1"/>
</dbReference>
<dbReference type="Pfam" id="PF02493">
    <property type="entry name" value="MORN"/>
    <property type="match status" value="2"/>
</dbReference>
<evidence type="ECO:0000256" key="1">
    <source>
        <dbReference type="ARBA" id="ARBA00022737"/>
    </source>
</evidence>
<dbReference type="EMBL" id="CAXAMN010012925">
    <property type="protein sequence ID" value="CAK9039377.1"/>
    <property type="molecule type" value="Genomic_DNA"/>
</dbReference>
<dbReference type="Proteomes" id="UP001642484">
    <property type="component" value="Unassembled WGS sequence"/>
</dbReference>
<evidence type="ECO:0000313" key="3">
    <source>
        <dbReference type="Proteomes" id="UP001642484"/>
    </source>
</evidence>
<keyword evidence="3" id="KW-1185">Reference proteome</keyword>
<protein>
    <recommendedName>
        <fullName evidence="4">MORN repeat-containing protein</fullName>
    </recommendedName>
</protein>
<dbReference type="PANTHER" id="PTHR23084:SF263">
    <property type="entry name" value="MORN REPEAT-CONTAINING PROTEIN 1"/>
    <property type="match status" value="1"/>
</dbReference>
<dbReference type="SUPFAM" id="SSF82185">
    <property type="entry name" value="Histone H3 K4-specific methyltransferase SET7/9 N-terminal domain"/>
    <property type="match status" value="1"/>
</dbReference>
<accession>A0ABP0LKY2</accession>
<dbReference type="Gene3D" id="2.20.110.10">
    <property type="entry name" value="Histone H3 K4-specific methyltransferase SET7/9 N-terminal domain"/>
    <property type="match status" value="1"/>
</dbReference>